<dbReference type="EMBL" id="RQSM01000003">
    <property type="protein sequence ID" value="RVU90079.1"/>
    <property type="molecule type" value="Genomic_DNA"/>
</dbReference>
<comment type="caution">
    <text evidence="3">The sequence shown here is derived from an EMBL/GenBank/DDBJ whole genome shotgun (WGS) entry which is preliminary data.</text>
</comment>
<dbReference type="PROSITE" id="PS50093">
    <property type="entry name" value="PKD"/>
    <property type="match status" value="1"/>
</dbReference>
<dbReference type="InterPro" id="IPR013783">
    <property type="entry name" value="Ig-like_fold"/>
</dbReference>
<dbReference type="SUPFAM" id="SSF52266">
    <property type="entry name" value="SGNH hydrolase"/>
    <property type="match status" value="1"/>
</dbReference>
<evidence type="ECO:0000313" key="3">
    <source>
        <dbReference type="EMBL" id="RVU90079.1"/>
    </source>
</evidence>
<dbReference type="NCBIfam" id="TIGR04183">
    <property type="entry name" value="Por_Secre_tail"/>
    <property type="match status" value="1"/>
</dbReference>
<dbReference type="OrthoDB" id="7443339at2"/>
<dbReference type="InterPro" id="IPR036514">
    <property type="entry name" value="SGNH_hydro_sf"/>
</dbReference>
<evidence type="ECO:0000259" key="2">
    <source>
        <dbReference type="PROSITE" id="PS50093"/>
    </source>
</evidence>
<keyword evidence="1" id="KW-0732">Signal</keyword>
<gene>
    <name evidence="3" type="ORF">EH230_03745</name>
</gene>
<evidence type="ECO:0000313" key="4">
    <source>
        <dbReference type="Proteomes" id="UP000288951"/>
    </source>
</evidence>
<evidence type="ECO:0000256" key="1">
    <source>
        <dbReference type="ARBA" id="ARBA00022729"/>
    </source>
</evidence>
<dbReference type="Gene3D" id="3.40.50.1110">
    <property type="entry name" value="SGNH hydrolase"/>
    <property type="match status" value="1"/>
</dbReference>
<dbReference type="GO" id="GO:0016788">
    <property type="term" value="F:hydrolase activity, acting on ester bonds"/>
    <property type="evidence" value="ECO:0007669"/>
    <property type="project" value="UniProtKB-ARBA"/>
</dbReference>
<dbReference type="InterPro" id="IPR026444">
    <property type="entry name" value="Secre_tail"/>
</dbReference>
<dbReference type="RefSeq" id="WP_127823025.1">
    <property type="nucleotide sequence ID" value="NZ_RQSM01000003.1"/>
</dbReference>
<dbReference type="InterPro" id="IPR035986">
    <property type="entry name" value="PKD_dom_sf"/>
</dbReference>
<dbReference type="Gene3D" id="2.60.40.10">
    <property type="entry name" value="Immunoglobulins"/>
    <property type="match status" value="1"/>
</dbReference>
<proteinExistence type="predicted"/>
<dbReference type="InterPro" id="IPR000601">
    <property type="entry name" value="PKD_dom"/>
</dbReference>
<organism evidence="3 4">
    <name type="scientific">Flavobacterium columnare</name>
    <dbReference type="NCBI Taxonomy" id="996"/>
    <lineage>
        <taxon>Bacteria</taxon>
        <taxon>Pseudomonadati</taxon>
        <taxon>Bacteroidota</taxon>
        <taxon>Flavobacteriia</taxon>
        <taxon>Flavobacteriales</taxon>
        <taxon>Flavobacteriaceae</taxon>
        <taxon>Flavobacterium</taxon>
    </lineage>
</organism>
<feature type="domain" description="PKD" evidence="2">
    <location>
        <begin position="279"/>
        <end position="326"/>
    </location>
</feature>
<dbReference type="AlphaFoldDB" id="A0A437U8X6"/>
<accession>A0A437U8X6</accession>
<dbReference type="Pfam" id="PF18962">
    <property type="entry name" value="Por_Secre_tail"/>
    <property type="match status" value="1"/>
</dbReference>
<keyword evidence="4" id="KW-1185">Reference proteome</keyword>
<name>A0A437U8X6_9FLAO</name>
<protein>
    <submittedName>
        <fullName evidence="3">T9SS C-terminal target domain-containing protein</fullName>
    </submittedName>
</protein>
<sequence>MRKIIILILLLFSHLIFFSQEKVLFVGNSMTYFNNMPTLFQNLANTKGKNIQVQQYTQGGTGFVNHISDKNVYNLFTSQVWDAVILQPGTGESAGISFPTKTTIKRGKQLIDTIQKYSPCSKIILYEISNGIGSNNNGGGNYDNYFASQTKIKDSITAIAHGMKVPFASAGECFREHYESKQDLLLHSSYNDVHPGLNGSYLVACSIFNTLYQENIAPCHFYGGINENTATYLQKISDNVILKNKSNWLINTYNIHSDFSFLIKGTNIYLQNKSNNYDSLSWNINNEYRTNESSPTHNFTSTGDKSITLTTYKNGCSESVTKTIQISSLDINEVNEINFYYYPNPTTDLLYLETKKKLPIKFSIIDLNGKIIIPERTLEKNYIDTRSLNSGIYILLLNQENITTKIKLIKSENGQ</sequence>
<dbReference type="SUPFAM" id="SSF49299">
    <property type="entry name" value="PKD domain"/>
    <property type="match status" value="1"/>
</dbReference>
<dbReference type="Proteomes" id="UP000288951">
    <property type="component" value="Unassembled WGS sequence"/>
</dbReference>
<reference evidence="3" key="1">
    <citation type="submission" date="2018-12" db="EMBL/GenBank/DDBJ databases">
        <title>Draft genome sequence of Flaovobacterium columnare ARS1 isolated from channel catfish in Alabama.</title>
        <authorList>
            <person name="Cai W."/>
            <person name="Arias C."/>
        </authorList>
    </citation>
    <scope>NUCLEOTIDE SEQUENCE [LARGE SCALE GENOMIC DNA]</scope>
    <source>
        <strain evidence="3">ARS1</strain>
    </source>
</reference>